<dbReference type="OrthoDB" id="5951120at2759"/>
<feature type="compositionally biased region" description="Basic and acidic residues" evidence="4">
    <location>
        <begin position="300"/>
        <end position="312"/>
    </location>
</feature>
<keyword evidence="6" id="KW-1185">Reference proteome</keyword>
<proteinExistence type="predicted"/>
<dbReference type="InterPro" id="IPR036770">
    <property type="entry name" value="Ankyrin_rpt-contain_sf"/>
</dbReference>
<name>A7S410_NEMVE</name>
<accession>A7S410</accession>
<feature type="region of interest" description="Disordered" evidence="4">
    <location>
        <begin position="260"/>
        <end position="342"/>
    </location>
</feature>
<dbReference type="PhylomeDB" id="A7S410"/>
<dbReference type="AlphaFoldDB" id="A7S410"/>
<dbReference type="InterPro" id="IPR002110">
    <property type="entry name" value="Ankyrin_rpt"/>
</dbReference>
<dbReference type="PROSITE" id="PS50297">
    <property type="entry name" value="ANK_REP_REGION"/>
    <property type="match status" value="1"/>
</dbReference>
<feature type="coiled-coil region" evidence="3">
    <location>
        <begin position="429"/>
        <end position="484"/>
    </location>
</feature>
<evidence type="ECO:0000256" key="1">
    <source>
        <dbReference type="ARBA" id="ARBA00022737"/>
    </source>
</evidence>
<evidence type="ECO:0000256" key="3">
    <source>
        <dbReference type="SAM" id="Coils"/>
    </source>
</evidence>
<keyword evidence="2" id="KW-0040">ANK repeat</keyword>
<evidence type="ECO:0000313" key="6">
    <source>
        <dbReference type="Proteomes" id="UP000001593"/>
    </source>
</evidence>
<evidence type="ECO:0000256" key="2">
    <source>
        <dbReference type="PROSITE-ProRule" id="PRU00023"/>
    </source>
</evidence>
<dbReference type="InterPro" id="IPR051642">
    <property type="entry name" value="SWI6-like"/>
</dbReference>
<dbReference type="Proteomes" id="UP000001593">
    <property type="component" value="Unassembled WGS sequence"/>
</dbReference>
<evidence type="ECO:0000313" key="5">
    <source>
        <dbReference type="EMBL" id="EDO41584.1"/>
    </source>
</evidence>
<dbReference type="Gene3D" id="1.25.40.20">
    <property type="entry name" value="Ankyrin repeat-containing domain"/>
    <property type="match status" value="1"/>
</dbReference>
<dbReference type="SUPFAM" id="SSF48403">
    <property type="entry name" value="Ankyrin repeat"/>
    <property type="match status" value="1"/>
</dbReference>
<dbReference type="EMBL" id="DS469575">
    <property type="protein sequence ID" value="EDO41584.1"/>
    <property type="molecule type" value="Genomic_DNA"/>
</dbReference>
<dbReference type="GO" id="GO:0033309">
    <property type="term" value="C:SBF transcription complex"/>
    <property type="evidence" value="ECO:0000318"/>
    <property type="project" value="GO_Central"/>
</dbReference>
<protein>
    <submittedName>
        <fullName evidence="5">Uncharacterized protein</fullName>
    </submittedName>
</protein>
<evidence type="ECO:0000256" key="4">
    <source>
        <dbReference type="SAM" id="MobiDB-lite"/>
    </source>
</evidence>
<dbReference type="STRING" id="45351.A7S410"/>
<feature type="compositionally biased region" description="Polar residues" evidence="4">
    <location>
        <begin position="322"/>
        <end position="342"/>
    </location>
</feature>
<dbReference type="SMART" id="SM00248">
    <property type="entry name" value="ANK"/>
    <property type="match status" value="3"/>
</dbReference>
<keyword evidence="3" id="KW-0175">Coiled coil</keyword>
<feature type="repeat" description="ANK" evidence="2">
    <location>
        <begin position="197"/>
        <end position="230"/>
    </location>
</feature>
<dbReference type="HOGENOM" id="CLU_526094_0_0_1"/>
<dbReference type="eggNOG" id="ENOG502RVMY">
    <property type="taxonomic scope" value="Eukaryota"/>
</dbReference>
<reference evidence="5 6" key="1">
    <citation type="journal article" date="2007" name="Science">
        <title>Sea anemone genome reveals ancestral eumetazoan gene repertoire and genomic organization.</title>
        <authorList>
            <person name="Putnam N.H."/>
            <person name="Srivastava M."/>
            <person name="Hellsten U."/>
            <person name="Dirks B."/>
            <person name="Chapman J."/>
            <person name="Salamov A."/>
            <person name="Terry A."/>
            <person name="Shapiro H."/>
            <person name="Lindquist E."/>
            <person name="Kapitonov V.V."/>
            <person name="Jurka J."/>
            <person name="Genikhovich G."/>
            <person name="Grigoriev I.V."/>
            <person name="Lucas S.M."/>
            <person name="Steele R.E."/>
            <person name="Finnerty J.R."/>
            <person name="Technau U."/>
            <person name="Martindale M.Q."/>
            <person name="Rokhsar D.S."/>
        </authorList>
    </citation>
    <scope>NUCLEOTIDE SEQUENCE [LARGE SCALE GENOMIC DNA]</scope>
    <source>
        <strain evidence="6">CH2 X CH6</strain>
    </source>
</reference>
<dbReference type="PANTHER" id="PTHR43828:SF3">
    <property type="entry name" value="CHROMO DOMAIN-CONTAINING PROTEIN"/>
    <property type="match status" value="1"/>
</dbReference>
<dbReference type="PANTHER" id="PTHR43828">
    <property type="entry name" value="ASPARAGINASE"/>
    <property type="match status" value="1"/>
</dbReference>
<dbReference type="GO" id="GO:0001228">
    <property type="term" value="F:DNA-binding transcription activator activity, RNA polymerase II-specific"/>
    <property type="evidence" value="ECO:0000318"/>
    <property type="project" value="GO_Central"/>
</dbReference>
<dbReference type="GO" id="GO:0030907">
    <property type="term" value="C:MBF transcription complex"/>
    <property type="evidence" value="ECO:0000318"/>
    <property type="project" value="GO_Central"/>
</dbReference>
<dbReference type="KEGG" id="nve:5513384"/>
<keyword evidence="1" id="KW-0677">Repeat</keyword>
<dbReference type="Pfam" id="PF00023">
    <property type="entry name" value="Ank"/>
    <property type="match status" value="1"/>
</dbReference>
<organism evidence="5 6">
    <name type="scientific">Nematostella vectensis</name>
    <name type="common">Starlet sea anemone</name>
    <dbReference type="NCBI Taxonomy" id="45351"/>
    <lineage>
        <taxon>Eukaryota</taxon>
        <taxon>Metazoa</taxon>
        <taxon>Cnidaria</taxon>
        <taxon>Anthozoa</taxon>
        <taxon>Hexacorallia</taxon>
        <taxon>Actiniaria</taxon>
        <taxon>Edwardsiidae</taxon>
        <taxon>Nematostella</taxon>
    </lineage>
</organism>
<dbReference type="InParanoid" id="A7S410"/>
<dbReference type="GO" id="GO:0045944">
    <property type="term" value="P:positive regulation of transcription by RNA polymerase II"/>
    <property type="evidence" value="ECO:0000318"/>
    <property type="project" value="GO_Central"/>
</dbReference>
<dbReference type="PROSITE" id="PS50088">
    <property type="entry name" value="ANK_REPEAT"/>
    <property type="match status" value="1"/>
</dbReference>
<sequence>MAKISCTPFCDSKKPCPKHHELLVSLLNYAERGPNCDYSQQNFEKVLSANLKNGWRKDDVVPDPVKEFQFPLIHWATVLGKAKAIELLIQKGFNPAIQAEETKETALHRFVLCLNHLALGPAHKISPRKINIIISCLESCLTLRDSDGDTPLLVAAKTLVAGRKPIYFEECIEAIVGHITKNSPTKLAEILNIQDLDGNTALHILARNDISFVTLRTLLQAGADASIVNFNYETPYQVALACGSTRNAKLLDSHREKKSHYSATGSFDGSVEEHISEGAQEDTPESLKDNQETCSEELPSEARSECPDDERLIQPVRPEQAPASSTTGINNALRTGGVSPTSSATGVDNLTHVGSVPTCTSSGGLICTCIVKKEYDSPQKDKLHQNCMLSAQTSPGSDGVILEFLRGAGLLDNVKELAMQTKSKDEQDLHRKLQEIQATQGDMEEAQREIEKKKTEIEKIKAELEELQQKTVTLNRKRKSLSSECSQLQKKLHYCDSVLQVVPPGNNNASNTESANSPH</sequence>
<gene>
    <name evidence="5" type="ORF">NEMVEDRAFT_v1g242703</name>
</gene>